<evidence type="ECO:0000256" key="10">
    <source>
        <dbReference type="ARBA" id="ARBA00022932"/>
    </source>
</evidence>
<dbReference type="AlphaFoldDB" id="A0A497JGX4"/>
<evidence type="ECO:0000256" key="13">
    <source>
        <dbReference type="ARBA" id="ARBA00024817"/>
    </source>
</evidence>
<evidence type="ECO:0000256" key="6">
    <source>
        <dbReference type="ARBA" id="ARBA00022705"/>
    </source>
</evidence>
<evidence type="ECO:0000256" key="5">
    <source>
        <dbReference type="ARBA" id="ARBA00022695"/>
    </source>
</evidence>
<evidence type="ECO:0000256" key="8">
    <source>
        <dbReference type="ARBA" id="ARBA00022801"/>
    </source>
</evidence>
<evidence type="ECO:0000256" key="3">
    <source>
        <dbReference type="ARBA" id="ARBA00011315"/>
    </source>
</evidence>
<keyword evidence="6 15" id="KW-0235">DNA replication</keyword>
<dbReference type="GO" id="GO:0006271">
    <property type="term" value="P:DNA strand elongation involved in DNA replication"/>
    <property type="evidence" value="ECO:0007669"/>
    <property type="project" value="TreeGrafter"/>
</dbReference>
<dbReference type="GO" id="GO:0008310">
    <property type="term" value="F:single-stranded DNA 3'-5' DNA exonuclease activity"/>
    <property type="evidence" value="ECO:0007669"/>
    <property type="project" value="UniProtKB-EC"/>
</dbReference>
<dbReference type="PANTHER" id="PTHR10416:SF0">
    <property type="entry name" value="DNA POLYMERASE DELTA SUBUNIT 2"/>
    <property type="match status" value="1"/>
</dbReference>
<evidence type="ECO:0000259" key="16">
    <source>
        <dbReference type="Pfam" id="PF04042"/>
    </source>
</evidence>
<feature type="domain" description="DNA polymerase alpha/delta/epsilon subunit B" evidence="16">
    <location>
        <begin position="280"/>
        <end position="446"/>
    </location>
</feature>
<dbReference type="InterPro" id="IPR007185">
    <property type="entry name" value="DNA_pol_a/d/e_bsu"/>
</dbReference>
<dbReference type="PIRSF" id="PIRSF000803">
    <property type="entry name" value="Arc_Pol2_small"/>
    <property type="match status" value="1"/>
</dbReference>
<comment type="catalytic activity">
    <reaction evidence="14 15">
        <text>DNA(n) + a 2'-deoxyribonucleoside 5'-triphosphate = DNA(n+1) + diphosphate</text>
        <dbReference type="Rhea" id="RHEA:22508"/>
        <dbReference type="Rhea" id="RHEA-COMP:17339"/>
        <dbReference type="Rhea" id="RHEA-COMP:17340"/>
        <dbReference type="ChEBI" id="CHEBI:33019"/>
        <dbReference type="ChEBI" id="CHEBI:61560"/>
        <dbReference type="ChEBI" id="CHEBI:173112"/>
        <dbReference type="EC" id="2.7.7.7"/>
    </reaction>
</comment>
<comment type="function">
    <text evidence="13 15">Possesses two activities: a DNA synthesis (polymerase) and an exonucleolytic activity that degrades single-stranded DNA in the 3' to 5' direction. Has a template-primer preference which is characteristic of a replicative DNA polymerase.</text>
</comment>
<comment type="catalytic activity">
    <reaction evidence="1 15">
        <text>Exonucleolytic cleavage in the 3'- to 5'-direction to yield nucleoside 5'-phosphates.</text>
        <dbReference type="EC" id="3.1.11.1"/>
    </reaction>
</comment>
<keyword evidence="10 15" id="KW-0239">DNA-directed DNA polymerase</keyword>
<dbReference type="Gene3D" id="3.60.21.50">
    <property type="match status" value="1"/>
</dbReference>
<keyword evidence="4 15" id="KW-0808">Transferase</keyword>
<organism evidence="17 18">
    <name type="scientific">Candidatus Iainarchaeum sp</name>
    <dbReference type="NCBI Taxonomy" id="3101447"/>
    <lineage>
        <taxon>Archaea</taxon>
        <taxon>Candidatus Iainarchaeota</taxon>
        <taxon>Candidatus Iainarchaeia</taxon>
        <taxon>Candidatus Iainarchaeales</taxon>
        <taxon>Candidatus Iainarchaeaceae</taxon>
        <taxon>Candidatus Iainarchaeum</taxon>
    </lineage>
</organism>
<reference evidence="17 18" key="1">
    <citation type="submission" date="2018-06" db="EMBL/GenBank/DDBJ databases">
        <title>Extensive metabolic versatility and redundancy in microbially diverse, dynamic hydrothermal sediments.</title>
        <authorList>
            <person name="Dombrowski N."/>
            <person name="Teske A."/>
            <person name="Baker B.J."/>
        </authorList>
    </citation>
    <scope>NUCLEOTIDE SEQUENCE [LARGE SCALE GENOMIC DNA]</scope>
    <source>
        <strain evidence="17">B9_G13</strain>
    </source>
</reference>
<evidence type="ECO:0000256" key="15">
    <source>
        <dbReference type="HAMAP-Rule" id="MF_00325"/>
    </source>
</evidence>
<proteinExistence type="inferred from homology"/>
<evidence type="ECO:0000256" key="14">
    <source>
        <dbReference type="ARBA" id="ARBA00049244"/>
    </source>
</evidence>
<evidence type="ECO:0000256" key="12">
    <source>
        <dbReference type="ARBA" id="ARBA00023268"/>
    </source>
</evidence>
<keyword evidence="11 15" id="KW-0238">DNA-binding</keyword>
<dbReference type="InterPro" id="IPR024826">
    <property type="entry name" value="DNA_pol_delta/II_ssu"/>
</dbReference>
<comment type="caution">
    <text evidence="17">The sequence shown here is derived from an EMBL/GenBank/DDBJ whole genome shotgun (WGS) entry which is preliminary data.</text>
</comment>
<dbReference type="InterPro" id="IPR011149">
    <property type="entry name" value="Pol2_small_arc"/>
</dbReference>
<dbReference type="GO" id="GO:0006308">
    <property type="term" value="P:DNA catabolic process"/>
    <property type="evidence" value="ECO:0007669"/>
    <property type="project" value="UniProtKB-UniRule"/>
</dbReference>
<dbReference type="HAMAP" id="MF_00325">
    <property type="entry name" value="DNApol_II_A_arch"/>
    <property type="match status" value="1"/>
</dbReference>
<dbReference type="GO" id="GO:0003677">
    <property type="term" value="F:DNA binding"/>
    <property type="evidence" value="ECO:0007669"/>
    <property type="project" value="UniProtKB-UniRule"/>
</dbReference>
<comment type="subunit">
    <text evidence="3 15">Heterodimer of a large subunit and a small subunit.</text>
</comment>
<dbReference type="NCBIfam" id="NF003118">
    <property type="entry name" value="PRK04036.1-3"/>
    <property type="match status" value="1"/>
</dbReference>
<comment type="similarity">
    <text evidence="2 15">Belongs to the DNA polymerase delta/II small subunit family.</text>
</comment>
<dbReference type="EC" id="3.1.11.1" evidence="15"/>
<evidence type="ECO:0000256" key="7">
    <source>
        <dbReference type="ARBA" id="ARBA00022722"/>
    </source>
</evidence>
<dbReference type="Proteomes" id="UP000277633">
    <property type="component" value="Unassembled WGS sequence"/>
</dbReference>
<evidence type="ECO:0000313" key="17">
    <source>
        <dbReference type="EMBL" id="RLG69830.1"/>
    </source>
</evidence>
<gene>
    <name evidence="15" type="primary">polB</name>
    <name evidence="17" type="ORF">DRO07_01570</name>
</gene>
<dbReference type="PANTHER" id="PTHR10416">
    <property type="entry name" value="DNA POLYMERASE DELTA SUBUNIT 2"/>
    <property type="match status" value="1"/>
</dbReference>
<evidence type="ECO:0000256" key="11">
    <source>
        <dbReference type="ARBA" id="ARBA00023125"/>
    </source>
</evidence>
<dbReference type="InterPro" id="IPR029052">
    <property type="entry name" value="Metallo-depent_PP-like"/>
</dbReference>
<evidence type="ECO:0000256" key="1">
    <source>
        <dbReference type="ARBA" id="ARBA00000563"/>
    </source>
</evidence>
<evidence type="ECO:0000256" key="4">
    <source>
        <dbReference type="ARBA" id="ARBA00022679"/>
    </source>
</evidence>
<keyword evidence="9 15" id="KW-0269">Exonuclease</keyword>
<name>A0A497JGX4_9ARCH</name>
<dbReference type="SUPFAM" id="SSF56300">
    <property type="entry name" value="Metallo-dependent phosphatases"/>
    <property type="match status" value="1"/>
</dbReference>
<dbReference type="GO" id="GO:0003887">
    <property type="term" value="F:DNA-directed DNA polymerase activity"/>
    <property type="evidence" value="ECO:0007669"/>
    <property type="project" value="UniProtKB-UniRule"/>
</dbReference>
<dbReference type="GO" id="GO:0042575">
    <property type="term" value="C:DNA polymerase complex"/>
    <property type="evidence" value="ECO:0007669"/>
    <property type="project" value="TreeGrafter"/>
</dbReference>
<evidence type="ECO:0000256" key="9">
    <source>
        <dbReference type="ARBA" id="ARBA00022839"/>
    </source>
</evidence>
<dbReference type="EC" id="2.7.7.7" evidence="15"/>
<evidence type="ECO:0000256" key="2">
    <source>
        <dbReference type="ARBA" id="ARBA00006035"/>
    </source>
</evidence>
<keyword evidence="5 15" id="KW-0548">Nucleotidyltransferase</keyword>
<keyword evidence="7 15" id="KW-0540">Nuclease</keyword>
<evidence type="ECO:0000313" key="18">
    <source>
        <dbReference type="Proteomes" id="UP000277633"/>
    </source>
</evidence>
<dbReference type="Pfam" id="PF04042">
    <property type="entry name" value="DNA_pol_E_B"/>
    <property type="match status" value="1"/>
</dbReference>
<dbReference type="EMBL" id="QMWO01000043">
    <property type="protein sequence ID" value="RLG69830.1"/>
    <property type="molecule type" value="Genomic_DNA"/>
</dbReference>
<accession>A0A497JGX4</accession>
<protein>
    <recommendedName>
        <fullName evidence="15">DNA polymerase II small subunit</fullName>
        <shortName evidence="15">Pol II</shortName>
        <ecNumber evidence="15">2.7.7.7</ecNumber>
    </recommendedName>
    <alternativeName>
        <fullName evidence="15">Exodeoxyribonuclease small subunit</fullName>
        <ecNumber evidence="15">3.1.11.1</ecNumber>
    </alternativeName>
</protein>
<keyword evidence="12 15" id="KW-0511">Multifunctional enzyme</keyword>
<sequence>MLLEPLQKSRMQEIVDFASDKKLIIDKDAIEILAKHDDWRDVLEDIIRKNIFFVTRETIEKQIHHTKISLVEASSQAEKSSEKTSPEYWVPRFRIMKEYDVTGKSYTEGTVQDFIKLFRDKFLTLKNILEQRHTLRAKPIKRLKYVRDKEEVEIVGMVYRKWETKAGHLALELEDLEDRCVVVIPKDDRYLENDKGKIMLDDVIGVSGVKINKDMVIAKRIFWPDLPQRTPKLLKKEVYVASISDMHVGSKLFLEKAFQRFVEWINGNAGSDEDKRMVKKIRYLFVTGDNVDGVGIYPKQYDELNIKNVKKQYEVFSNYILQIPERIQIFIIPGQHDSVRWAEPQPAIPEKLVPKLYEAENVHLLGSPSWVEIEGLKVLLYHGSCLHDLFSNVSGLSYEKPQYAIIELLRKRDLMPAYGLKQPYVPEQRDYMVVREEPDLVFVGDLHHIGYANYRGTTIVNNSTWQGRTDYQIRQGHIPTPGIVPVINLKNRMIFERHFLVS</sequence>
<keyword evidence="8 15" id="KW-0378">Hydrolase</keyword>